<name>A0ABT1VAQ6_9ACTN</name>
<gene>
    <name evidence="3" type="ORF">NP777_40860</name>
</gene>
<comment type="similarity">
    <text evidence="1">Belongs to the phosphohexose mutase family.</text>
</comment>
<comment type="caution">
    <text evidence="3">The sequence shown here is derived from an EMBL/GenBank/DDBJ whole genome shotgun (WGS) entry which is preliminary data.</text>
</comment>
<dbReference type="Pfam" id="PF02878">
    <property type="entry name" value="PGM_PMM_I"/>
    <property type="match status" value="1"/>
</dbReference>
<dbReference type="InterPro" id="IPR016055">
    <property type="entry name" value="A-D-PHexomutase_a/b/a-I/II/III"/>
</dbReference>
<keyword evidence="4" id="KW-1185">Reference proteome</keyword>
<dbReference type="EMBL" id="JANIAA010000048">
    <property type="protein sequence ID" value="MCQ8194479.1"/>
    <property type="molecule type" value="Genomic_DNA"/>
</dbReference>
<organism evidence="3 4">
    <name type="scientific">Streptomyces rugosispiralis</name>
    <dbReference type="NCBI Taxonomy" id="2967341"/>
    <lineage>
        <taxon>Bacteria</taxon>
        <taxon>Bacillati</taxon>
        <taxon>Actinomycetota</taxon>
        <taxon>Actinomycetes</taxon>
        <taxon>Kitasatosporales</taxon>
        <taxon>Streptomycetaceae</taxon>
        <taxon>Streptomyces</taxon>
    </lineage>
</organism>
<evidence type="ECO:0000259" key="2">
    <source>
        <dbReference type="Pfam" id="PF02878"/>
    </source>
</evidence>
<accession>A0ABT1VAQ6</accession>
<evidence type="ECO:0000313" key="4">
    <source>
        <dbReference type="Proteomes" id="UP001204746"/>
    </source>
</evidence>
<protein>
    <recommendedName>
        <fullName evidence="2">Alpha-D-phosphohexomutase alpha/beta/alpha domain-containing protein</fullName>
    </recommendedName>
</protein>
<reference evidence="3 4" key="1">
    <citation type="submission" date="2022-07" db="EMBL/GenBank/DDBJ databases">
        <authorList>
            <person name="Phongsopitanun W."/>
            <person name="Tanasupawat S."/>
        </authorList>
    </citation>
    <scope>NUCLEOTIDE SEQUENCE [LARGE SCALE GENOMIC DNA]</scope>
    <source>
        <strain evidence="3 4">RCU-064</strain>
    </source>
</reference>
<dbReference type="InterPro" id="IPR005844">
    <property type="entry name" value="A-D-PHexomutase_a/b/a-I"/>
</dbReference>
<sequence>MLNPIDVAAVIRDGGAIGRFPDEIHEGVAWWMGAGLVVVTRADRIVVAHDGHPTSSRFHERFCRGAVNARHFGCAVVDLLVTDESGLMRARQEFGAVPGALITTTGDGVETVRISLYDGGGHPLGEESGVAAIRDMIAEDRVPIPVNEQARGRVERYRSSAAGGGAAE</sequence>
<dbReference type="Proteomes" id="UP001204746">
    <property type="component" value="Unassembled WGS sequence"/>
</dbReference>
<feature type="domain" description="Alpha-D-phosphohexomutase alpha/beta/alpha" evidence="2">
    <location>
        <begin position="14"/>
        <end position="139"/>
    </location>
</feature>
<dbReference type="RefSeq" id="WP_256655249.1">
    <property type="nucleotide sequence ID" value="NZ_JANIAA010000048.1"/>
</dbReference>
<dbReference type="Gene3D" id="3.40.120.10">
    <property type="entry name" value="Alpha-D-Glucose-1,6-Bisphosphate, subunit A, domain 3"/>
    <property type="match status" value="1"/>
</dbReference>
<evidence type="ECO:0000313" key="3">
    <source>
        <dbReference type="EMBL" id="MCQ8194479.1"/>
    </source>
</evidence>
<proteinExistence type="inferred from homology"/>
<dbReference type="SUPFAM" id="SSF53738">
    <property type="entry name" value="Phosphoglucomutase, first 3 domains"/>
    <property type="match status" value="1"/>
</dbReference>
<evidence type="ECO:0000256" key="1">
    <source>
        <dbReference type="ARBA" id="ARBA00010231"/>
    </source>
</evidence>